<dbReference type="InterPro" id="IPR050955">
    <property type="entry name" value="Plant_Biomass_Hydrol_Est"/>
</dbReference>
<dbReference type="SUPFAM" id="SSF53474">
    <property type="entry name" value="alpha/beta-Hydrolases"/>
    <property type="match status" value="1"/>
</dbReference>
<gene>
    <name evidence="3" type="ORF">EKPJFOCH_3942</name>
</gene>
<evidence type="ECO:0000313" key="3">
    <source>
        <dbReference type="EMBL" id="GJE57427.1"/>
    </source>
</evidence>
<keyword evidence="4" id="KW-1185">Reference proteome</keyword>
<reference evidence="3" key="1">
    <citation type="journal article" date="2021" name="Front. Microbiol.">
        <title>Comprehensive Comparative Genomics and Phenotyping of Methylobacterium Species.</title>
        <authorList>
            <person name="Alessa O."/>
            <person name="Ogura Y."/>
            <person name="Fujitani Y."/>
            <person name="Takami H."/>
            <person name="Hayashi T."/>
            <person name="Sahin N."/>
            <person name="Tani A."/>
        </authorList>
    </citation>
    <scope>NUCLEOTIDE SEQUENCE</scope>
    <source>
        <strain evidence="3">DSM 23674</strain>
    </source>
</reference>
<dbReference type="InterPro" id="IPR029058">
    <property type="entry name" value="AB_hydrolase_fold"/>
</dbReference>
<keyword evidence="2" id="KW-0378">Hydrolase</keyword>
<dbReference type="EMBL" id="BPRA01000023">
    <property type="protein sequence ID" value="GJE57427.1"/>
    <property type="molecule type" value="Genomic_DNA"/>
</dbReference>
<dbReference type="InterPro" id="IPR010126">
    <property type="entry name" value="Esterase_phb"/>
</dbReference>
<evidence type="ECO:0000256" key="2">
    <source>
        <dbReference type="ARBA" id="ARBA00022801"/>
    </source>
</evidence>
<name>A0ABQ4TU15_9HYPH</name>
<dbReference type="PANTHER" id="PTHR43037:SF1">
    <property type="entry name" value="BLL1128 PROTEIN"/>
    <property type="match status" value="1"/>
</dbReference>
<comment type="caution">
    <text evidence="3">The sequence shown here is derived from an EMBL/GenBank/DDBJ whole genome shotgun (WGS) entry which is preliminary data.</text>
</comment>
<evidence type="ECO:0000256" key="1">
    <source>
        <dbReference type="ARBA" id="ARBA00022729"/>
    </source>
</evidence>
<evidence type="ECO:0000313" key="4">
    <source>
        <dbReference type="Proteomes" id="UP001055101"/>
    </source>
</evidence>
<keyword evidence="1" id="KW-0732">Signal</keyword>
<sequence length="417" mass="43880">MTEHAFKMPNLADLAEATRLTQAGRLQDAAALIQRGLSDQAPASRATRRQPQTIDLVANETAAATAKSSRPEPVESDIHAAILPGRLREGLAQVLKGLRGIAPVKGLGGLDFPGMQPENRGPVDPRFVERNFSNAAGAREYKLFIPTGHTGPRPLVVMLHGCTQSPDDFAAGTRMNELAQQDGIYVAYPRQIQGANAQKCWNWFQPNDQGRERGETGIIAGLTRAILAEHPIDPARVYIAGLSAGGAKAVNVARAYPDLFAGVGVHSGLAAGSARDLPSALMAMRAGAPGSELPGGGSGFGTGQATDAVRVPTIVFHGASDATVSPKNGDEVLAQAGITALSPRRESGTQAGGHRYVRTHYADGQGRVQVESWRIDGAGHAWSGGSKAGSYTDPLGPDASRAMLDFFAEHRLGDLRR</sequence>
<proteinExistence type="predicted"/>
<accession>A0ABQ4TU15</accession>
<organism evidence="3 4">
    <name type="scientific">Methylobacterium thuringiense</name>
    <dbReference type="NCBI Taxonomy" id="1003091"/>
    <lineage>
        <taxon>Bacteria</taxon>
        <taxon>Pseudomonadati</taxon>
        <taxon>Pseudomonadota</taxon>
        <taxon>Alphaproteobacteria</taxon>
        <taxon>Hyphomicrobiales</taxon>
        <taxon>Methylobacteriaceae</taxon>
        <taxon>Methylobacterium</taxon>
    </lineage>
</organism>
<dbReference type="RefSeq" id="WP_238232756.1">
    <property type="nucleotide sequence ID" value="NZ_BPRA01000023.1"/>
</dbReference>
<evidence type="ECO:0008006" key="5">
    <source>
        <dbReference type="Google" id="ProtNLM"/>
    </source>
</evidence>
<dbReference type="Pfam" id="PF10503">
    <property type="entry name" value="Esterase_PHB"/>
    <property type="match status" value="1"/>
</dbReference>
<reference evidence="3" key="2">
    <citation type="submission" date="2021-08" db="EMBL/GenBank/DDBJ databases">
        <authorList>
            <person name="Tani A."/>
            <person name="Ola A."/>
            <person name="Ogura Y."/>
            <person name="Katsura K."/>
            <person name="Hayashi T."/>
        </authorList>
    </citation>
    <scope>NUCLEOTIDE SEQUENCE</scope>
    <source>
        <strain evidence="3">DSM 23674</strain>
    </source>
</reference>
<protein>
    <recommendedName>
        <fullName evidence="5">Esterase</fullName>
    </recommendedName>
</protein>
<dbReference type="Proteomes" id="UP001055101">
    <property type="component" value="Unassembled WGS sequence"/>
</dbReference>
<dbReference type="Gene3D" id="3.40.50.1820">
    <property type="entry name" value="alpha/beta hydrolase"/>
    <property type="match status" value="1"/>
</dbReference>
<dbReference type="PANTHER" id="PTHR43037">
    <property type="entry name" value="UNNAMED PRODUCT-RELATED"/>
    <property type="match status" value="1"/>
</dbReference>
<dbReference type="NCBIfam" id="TIGR01840">
    <property type="entry name" value="esterase_phb"/>
    <property type="match status" value="1"/>
</dbReference>